<evidence type="ECO:0000313" key="2">
    <source>
        <dbReference type="Proteomes" id="UP000681794"/>
    </source>
</evidence>
<evidence type="ECO:0000313" key="1">
    <source>
        <dbReference type="EMBL" id="QWS32551.1"/>
    </source>
</evidence>
<proteinExistence type="predicted"/>
<dbReference type="EMBL" id="CP076544">
    <property type="protein sequence ID" value="QWS32551.1"/>
    <property type="molecule type" value="Genomic_DNA"/>
</dbReference>
<sequence length="161" mass="16795">MVQVKRLIVPVALAAVLALTGCSATNTADASAGNTSGPTKTASSTPTPDPVVIPDLTGNWKQNNSASNDGWMTATIDGNTITANFVTDNGDTTSLFWVGTFARPTDDTSPYTWTSTRDTAATDSALLASTDPTKPFTYENEEISFPVSIAGSTATVRLSKQ</sequence>
<reference evidence="1" key="1">
    <citation type="submission" date="2021-06" db="EMBL/GenBank/DDBJ databases">
        <authorList>
            <person name="Ellington A.J."/>
            <person name="Bryan N.C."/>
            <person name="Christner B.C."/>
            <person name="Reisch C.R."/>
        </authorList>
    </citation>
    <scope>NUCLEOTIDE SEQUENCE</scope>
    <source>
        <strain evidence="1">L6-1</strain>
    </source>
</reference>
<keyword evidence="2" id="KW-1185">Reference proteome</keyword>
<protein>
    <submittedName>
        <fullName evidence="1">Uncharacterized protein</fullName>
    </submittedName>
</protein>
<gene>
    <name evidence="1" type="ORF">KM842_09630</name>
</gene>
<dbReference type="Proteomes" id="UP000681794">
    <property type="component" value="Chromosome"/>
</dbReference>
<organism evidence="1 2">
    <name type="scientific">Curtobacterium aetherium</name>
    <dbReference type="NCBI Taxonomy" id="2841594"/>
    <lineage>
        <taxon>Bacteria</taxon>
        <taxon>Bacillati</taxon>
        <taxon>Actinomycetota</taxon>
        <taxon>Actinomycetes</taxon>
        <taxon>Micrococcales</taxon>
        <taxon>Microbacteriaceae</taxon>
        <taxon>Curtobacterium</taxon>
    </lineage>
</organism>
<accession>A0ACD1E1E0</accession>
<name>A0ACD1E1E0_9MICO</name>